<organism evidence="7 8">
    <name type="scientific">Streptomyces lonarensis</name>
    <dbReference type="NCBI Taxonomy" id="700599"/>
    <lineage>
        <taxon>Bacteria</taxon>
        <taxon>Bacillati</taxon>
        <taxon>Actinomycetota</taxon>
        <taxon>Actinomycetes</taxon>
        <taxon>Kitasatosporales</taxon>
        <taxon>Streptomycetaceae</taxon>
        <taxon>Streptomyces</taxon>
    </lineage>
</organism>
<dbReference type="GO" id="GO:0005524">
    <property type="term" value="F:ATP binding"/>
    <property type="evidence" value="ECO:0007669"/>
    <property type="project" value="UniProtKB-KW"/>
</dbReference>
<keyword evidence="2" id="KW-0547">Nucleotide-binding</keyword>
<dbReference type="PANTHER" id="PTHR43767:SF10">
    <property type="entry name" value="SURFACTIN SYNTHASE SUBUNIT 1"/>
    <property type="match status" value="1"/>
</dbReference>
<reference evidence="7 8" key="1">
    <citation type="submission" date="2020-03" db="EMBL/GenBank/DDBJ databases">
        <title>Draft genome of Streptomyces sp. ventii, isolated from the Axial Seamount in the Pacific Ocean, and resequencing of the two type strains Streptomyces lonarensis strain NCL 716 and Streptomyces bohaiensis strain 11A07.</title>
        <authorList>
            <person name="Loughran R.M."/>
            <person name="Pfannmuller K.M."/>
            <person name="Wasson B.J."/>
            <person name="Deadmond M.C."/>
            <person name="Paddock B.E."/>
            <person name="Koyack M.J."/>
            <person name="Gallegos D.A."/>
            <person name="Mitchell E.A."/>
            <person name="Ushijima B."/>
            <person name="Saw J.H."/>
            <person name="Mcphail K.L."/>
            <person name="Videau P."/>
        </authorList>
    </citation>
    <scope>NUCLEOTIDE SEQUENCE [LARGE SCALE GENOMIC DNA]</scope>
    <source>
        <strain evidence="7 8">NCL716</strain>
    </source>
</reference>
<feature type="domain" description="AMP-dependent synthetase/ligase" evidence="5">
    <location>
        <begin position="51"/>
        <end position="419"/>
    </location>
</feature>
<feature type="domain" description="AMP-binding enzyme C-terminal" evidence="6">
    <location>
        <begin position="470"/>
        <end position="545"/>
    </location>
</feature>
<sequence length="572" mass="60816">MTTTPATTPDSPEGQHRPPSPDWPGWPAETGERYRAAGYWRDELLGDIPARQAALRPDAIALVDGPRRWTYARLAADVAELHGSLYRLGLRRGDRVIVQLPNQAEFVLLWFALQRLGAVPVHALPGHRRQELTHLARVTGAVGYVFPERHARYDHRRPAAELAAAHPALKHTVVVGDPGGHVGMVPFASLLGGEAPRPVPAEAPVAADDLALLLLSGGTTGTPKLIPRTHQDYGYNARAAADVCRLGPASVYLAVLPIAFNFTMSCPGILGTLQAGGTVVVCPSPDPATALALVDREGVTITAVNPPLVPHWLREAQVGGHDLSSLAVLQVGAARLADDLARRVGPSLGCRLQQVFGMAEGLLNLTGLDDPDEIVCTTQGRPVSPGDEVLLVDGDGTPVAEGRTGELLTRGPYTLRGYYRSPELAGSHFTPDGFYRTGDLVRRLPTGHLSVVGRAKDQINRGGEKIDATEVEGHLLAHTAVEAAALVAVADTELGERSAAFLVCNGPAPSVRELARFLRDRGLAAYKAPDRVHEVTELPLTPVGKIDKNALRQRLQENGTPDAAGGGPGRKP</sequence>
<evidence type="ECO:0000256" key="1">
    <source>
        <dbReference type="ARBA" id="ARBA00022598"/>
    </source>
</evidence>
<evidence type="ECO:0000256" key="4">
    <source>
        <dbReference type="SAM" id="MobiDB-lite"/>
    </source>
</evidence>
<evidence type="ECO:0000256" key="3">
    <source>
        <dbReference type="ARBA" id="ARBA00022840"/>
    </source>
</evidence>
<protein>
    <submittedName>
        <fullName evidence="7">(2,3-dihydroxybenzoyl)adenylate synthase</fullName>
    </submittedName>
</protein>
<dbReference type="AlphaFoldDB" id="A0A7X6CZR6"/>
<dbReference type="Pfam" id="PF13193">
    <property type="entry name" value="AMP-binding_C"/>
    <property type="match status" value="1"/>
</dbReference>
<dbReference type="Gene3D" id="3.30.300.30">
    <property type="match status" value="1"/>
</dbReference>
<dbReference type="InterPro" id="IPR000873">
    <property type="entry name" value="AMP-dep_synth/lig_dom"/>
</dbReference>
<comment type="caution">
    <text evidence="7">The sequence shown here is derived from an EMBL/GenBank/DDBJ whole genome shotgun (WGS) entry which is preliminary data.</text>
</comment>
<dbReference type="PANTHER" id="PTHR43767">
    <property type="entry name" value="LONG-CHAIN-FATTY-ACID--COA LIGASE"/>
    <property type="match status" value="1"/>
</dbReference>
<gene>
    <name evidence="7" type="ORF">HCN56_08070</name>
</gene>
<keyword evidence="8" id="KW-1185">Reference proteome</keyword>
<name>A0A7X6CZR6_9ACTN</name>
<feature type="compositionally biased region" description="Polar residues" evidence="4">
    <location>
        <begin position="1"/>
        <end position="10"/>
    </location>
</feature>
<dbReference type="InterPro" id="IPR045851">
    <property type="entry name" value="AMP-bd_C_sf"/>
</dbReference>
<dbReference type="GO" id="GO:0016877">
    <property type="term" value="F:ligase activity, forming carbon-sulfur bonds"/>
    <property type="evidence" value="ECO:0007669"/>
    <property type="project" value="UniProtKB-ARBA"/>
</dbReference>
<dbReference type="RefSeq" id="WP_167968812.1">
    <property type="nucleotide sequence ID" value="NZ_BHZG01000003.1"/>
</dbReference>
<dbReference type="FunFam" id="2.30.38.10:FF:000003">
    <property type="entry name" value="Vibriobactin-specific 2,3-dihydroxybenzoate-AMP ligase"/>
    <property type="match status" value="1"/>
</dbReference>
<accession>A0A7X6CZR6</accession>
<keyword evidence="3" id="KW-0067">ATP-binding</keyword>
<dbReference type="EMBL" id="JAAVJD010000040">
    <property type="protein sequence ID" value="NJQ05532.1"/>
    <property type="molecule type" value="Genomic_DNA"/>
</dbReference>
<dbReference type="InterPro" id="IPR025110">
    <property type="entry name" value="AMP-bd_C"/>
</dbReference>
<feature type="region of interest" description="Disordered" evidence="4">
    <location>
        <begin position="1"/>
        <end position="28"/>
    </location>
</feature>
<dbReference type="InterPro" id="IPR050237">
    <property type="entry name" value="ATP-dep_AMP-bd_enzyme"/>
</dbReference>
<evidence type="ECO:0000313" key="8">
    <source>
        <dbReference type="Proteomes" id="UP000578686"/>
    </source>
</evidence>
<proteinExistence type="predicted"/>
<dbReference type="Gene3D" id="3.40.50.980">
    <property type="match status" value="2"/>
</dbReference>
<keyword evidence="1" id="KW-0436">Ligase</keyword>
<evidence type="ECO:0000313" key="7">
    <source>
        <dbReference type="EMBL" id="NJQ05532.1"/>
    </source>
</evidence>
<evidence type="ECO:0000256" key="2">
    <source>
        <dbReference type="ARBA" id="ARBA00022741"/>
    </source>
</evidence>
<dbReference type="PROSITE" id="PS00455">
    <property type="entry name" value="AMP_BINDING"/>
    <property type="match status" value="1"/>
</dbReference>
<evidence type="ECO:0000259" key="5">
    <source>
        <dbReference type="Pfam" id="PF00501"/>
    </source>
</evidence>
<evidence type="ECO:0000259" key="6">
    <source>
        <dbReference type="Pfam" id="PF13193"/>
    </source>
</evidence>
<dbReference type="InterPro" id="IPR020845">
    <property type="entry name" value="AMP-binding_CS"/>
</dbReference>
<dbReference type="Proteomes" id="UP000578686">
    <property type="component" value="Unassembled WGS sequence"/>
</dbReference>
<dbReference type="SUPFAM" id="SSF56801">
    <property type="entry name" value="Acetyl-CoA synthetase-like"/>
    <property type="match status" value="1"/>
</dbReference>
<dbReference type="Gene3D" id="2.30.38.10">
    <property type="entry name" value="Luciferase, Domain 3"/>
    <property type="match status" value="1"/>
</dbReference>
<dbReference type="Pfam" id="PF00501">
    <property type="entry name" value="AMP-binding"/>
    <property type="match status" value="1"/>
</dbReference>